<reference evidence="1" key="1">
    <citation type="journal article" date="2021" name="Proc. Natl. Acad. Sci. U.S.A.">
        <title>A Catalog of Tens of Thousands of Viruses from Human Metagenomes Reveals Hidden Associations with Chronic Diseases.</title>
        <authorList>
            <person name="Tisza M.J."/>
            <person name="Buck C.B."/>
        </authorList>
    </citation>
    <scope>NUCLEOTIDE SEQUENCE</scope>
    <source>
        <strain evidence="1">Cte242</strain>
    </source>
</reference>
<proteinExistence type="predicted"/>
<protein>
    <submittedName>
        <fullName evidence="1">Uncharacterized protein</fullName>
    </submittedName>
</protein>
<sequence length="125" mass="14036">MAKFPKKYETLGEVEIVVLDTVTGEYEGKPTLATRFGVFNARKVKAGAEDMVAEIVGTVQDFTIFSNDEGELPEFAGDFVKGARFALNYQYNAENGKFRYRKPWVNPLVTDVSVLTEDERKMLGL</sequence>
<evidence type="ECO:0000313" key="1">
    <source>
        <dbReference type="EMBL" id="DAF88651.1"/>
    </source>
</evidence>
<organism evidence="1">
    <name type="scientific">Podoviridae sp. cte242</name>
    <dbReference type="NCBI Taxonomy" id="2825264"/>
    <lineage>
        <taxon>Viruses</taxon>
        <taxon>Duplodnaviria</taxon>
        <taxon>Heunggongvirae</taxon>
        <taxon>Uroviricota</taxon>
        <taxon>Caudoviricetes</taxon>
    </lineage>
</organism>
<dbReference type="EMBL" id="BK015989">
    <property type="protein sequence ID" value="DAF88651.1"/>
    <property type="molecule type" value="Genomic_DNA"/>
</dbReference>
<name>A0A8S5U2G6_9CAUD</name>
<accession>A0A8S5U2G6</accession>